<sequence length="95" mass="10898">MPFKFEKLQVWQKALDLTGIIHDVTRRFPKEELFMLTSQIKRAADSICLNIAEGATTLSNAEFSRFLQIALRSDMEVVGCIFIAQRRGIICDEDF</sequence>
<accession>A0A1M5F7N7</accession>
<dbReference type="InterPro" id="IPR012657">
    <property type="entry name" value="23S_rRNA-intervening_sequence"/>
</dbReference>
<dbReference type="OrthoDB" id="9811959at2"/>
<dbReference type="PANTHER" id="PTHR38471">
    <property type="entry name" value="FOUR HELIX BUNDLE PROTEIN"/>
    <property type="match status" value="1"/>
</dbReference>
<dbReference type="PANTHER" id="PTHR38471:SF2">
    <property type="entry name" value="FOUR HELIX BUNDLE PROTEIN"/>
    <property type="match status" value="1"/>
</dbReference>
<evidence type="ECO:0000313" key="1">
    <source>
        <dbReference type="EMBL" id="SHF87546.1"/>
    </source>
</evidence>
<dbReference type="SUPFAM" id="SSF158446">
    <property type="entry name" value="IVS-encoded protein-like"/>
    <property type="match status" value="1"/>
</dbReference>
<dbReference type="AlphaFoldDB" id="A0A1M5F7N7"/>
<dbReference type="Pfam" id="PF05635">
    <property type="entry name" value="23S_rRNA_IVP"/>
    <property type="match status" value="1"/>
</dbReference>
<dbReference type="InterPro" id="IPR036583">
    <property type="entry name" value="23S_rRNA_IVS_sf"/>
</dbReference>
<dbReference type="RefSeq" id="WP_143157377.1">
    <property type="nucleotide sequence ID" value="NZ_FQUO01000013.1"/>
</dbReference>
<dbReference type="CDD" id="cd16377">
    <property type="entry name" value="23S_rRNA_IVP_like"/>
    <property type="match status" value="1"/>
</dbReference>
<proteinExistence type="predicted"/>
<name>A0A1M5F7N7_9BACT</name>
<dbReference type="NCBIfam" id="TIGR02436">
    <property type="entry name" value="four helix bundle protein"/>
    <property type="match status" value="1"/>
</dbReference>
<dbReference type="Gene3D" id="1.20.1440.60">
    <property type="entry name" value="23S rRNA-intervening sequence"/>
    <property type="match status" value="1"/>
</dbReference>
<gene>
    <name evidence="1" type="ORF">SAMN05444008_11376</name>
</gene>
<dbReference type="Proteomes" id="UP000184368">
    <property type="component" value="Unassembled WGS sequence"/>
</dbReference>
<keyword evidence="2" id="KW-1185">Reference proteome</keyword>
<evidence type="ECO:0000313" key="2">
    <source>
        <dbReference type="Proteomes" id="UP000184368"/>
    </source>
</evidence>
<protein>
    <submittedName>
        <fullName evidence="1">Four helix bundle protein</fullName>
    </submittedName>
</protein>
<dbReference type="EMBL" id="FQUO01000013">
    <property type="protein sequence ID" value="SHF87546.1"/>
    <property type="molecule type" value="Genomic_DNA"/>
</dbReference>
<organism evidence="1 2">
    <name type="scientific">Cnuella takakiae</name>
    <dbReference type="NCBI Taxonomy" id="1302690"/>
    <lineage>
        <taxon>Bacteria</taxon>
        <taxon>Pseudomonadati</taxon>
        <taxon>Bacteroidota</taxon>
        <taxon>Chitinophagia</taxon>
        <taxon>Chitinophagales</taxon>
        <taxon>Chitinophagaceae</taxon>
        <taxon>Cnuella</taxon>
    </lineage>
</organism>
<reference evidence="1 2" key="1">
    <citation type="submission" date="2016-11" db="EMBL/GenBank/DDBJ databases">
        <authorList>
            <person name="Jaros S."/>
            <person name="Januszkiewicz K."/>
            <person name="Wedrychowicz H."/>
        </authorList>
    </citation>
    <scope>NUCLEOTIDE SEQUENCE [LARGE SCALE GENOMIC DNA]</scope>
    <source>
        <strain evidence="1 2">DSM 26897</strain>
    </source>
</reference>